<feature type="region of interest" description="Disordered" evidence="1">
    <location>
        <begin position="71"/>
        <end position="91"/>
    </location>
</feature>
<sequence length="133" mass="14340">KNLTRTLVQKTKAILCQRCMKRPSTSPPGAVGTRRKGKPRAHGALGENCLPIHQAAASAWRPSTAPAKKAWISSRLHRSPGSPSSPMTFSTTPGTLVNFAPWVPHWPPPSLGPAPRLPRRSDEVMLEVLEGPA</sequence>
<dbReference type="GeneTree" id="ENSGT01010000229403"/>
<protein>
    <submittedName>
        <fullName evidence="2">Uncharacterized protein</fullName>
    </submittedName>
</protein>
<organism evidence="2">
    <name type="scientific">Balaenoptera musculus</name>
    <name type="common">Blue whale</name>
    <dbReference type="NCBI Taxonomy" id="9771"/>
    <lineage>
        <taxon>Eukaryota</taxon>
        <taxon>Metazoa</taxon>
        <taxon>Chordata</taxon>
        <taxon>Craniata</taxon>
        <taxon>Vertebrata</taxon>
        <taxon>Euteleostomi</taxon>
        <taxon>Mammalia</taxon>
        <taxon>Eutheria</taxon>
        <taxon>Laurasiatheria</taxon>
        <taxon>Artiodactyla</taxon>
        <taxon>Whippomorpha</taxon>
        <taxon>Cetacea</taxon>
        <taxon>Mysticeti</taxon>
        <taxon>Balaenopteridae</taxon>
        <taxon>Balaenoptera</taxon>
    </lineage>
</organism>
<evidence type="ECO:0000313" key="2">
    <source>
        <dbReference type="Ensembl" id="ENSBMSP00010003303.1"/>
    </source>
</evidence>
<feature type="region of interest" description="Disordered" evidence="1">
    <location>
        <begin position="20"/>
        <end position="43"/>
    </location>
</feature>
<name>A0A8C0CA20_BALMU</name>
<reference evidence="2" key="1">
    <citation type="submission" date="2023-09" db="UniProtKB">
        <authorList>
            <consortium name="Ensembl"/>
        </authorList>
    </citation>
    <scope>IDENTIFICATION</scope>
</reference>
<evidence type="ECO:0000256" key="1">
    <source>
        <dbReference type="SAM" id="MobiDB-lite"/>
    </source>
</evidence>
<dbReference type="Ensembl" id="ENSBMST00010003650.1">
    <property type="protein sequence ID" value="ENSBMSP00010003303.1"/>
    <property type="gene ID" value="ENSBMSG00010002484.1"/>
</dbReference>
<accession>A0A8C0CA20</accession>
<proteinExistence type="predicted"/>
<feature type="compositionally biased region" description="Low complexity" evidence="1">
    <location>
        <begin position="79"/>
        <end position="91"/>
    </location>
</feature>
<dbReference type="AlphaFoldDB" id="A0A8C0CA20"/>